<dbReference type="Proteomes" id="UP000293296">
    <property type="component" value="Chromosome"/>
</dbReference>
<proteinExistence type="predicted"/>
<reference evidence="3 4" key="1">
    <citation type="submission" date="2018-02" db="EMBL/GenBank/DDBJ databases">
        <title>Genome sequence of Desulfovibrio carbinolicus DSM 3852.</title>
        <authorList>
            <person name="Wilbanks E."/>
            <person name="Skennerton C.T."/>
            <person name="Orphan V.J."/>
        </authorList>
    </citation>
    <scope>NUCLEOTIDE SEQUENCE [LARGE SCALE GENOMIC DNA]</scope>
    <source>
        <strain evidence="3 4">DSM 3852</strain>
    </source>
</reference>
<evidence type="ECO:0000313" key="4">
    <source>
        <dbReference type="Proteomes" id="UP000293296"/>
    </source>
</evidence>
<dbReference type="PANTHER" id="PTHR43156">
    <property type="entry name" value="STAGE II SPORULATION PROTEIN E-RELATED"/>
    <property type="match status" value="1"/>
</dbReference>
<dbReference type="OrthoDB" id="4935951at2"/>
<protein>
    <submittedName>
        <fullName evidence="3">Serine/threonine protein phosphatase</fullName>
    </submittedName>
</protein>
<evidence type="ECO:0000256" key="1">
    <source>
        <dbReference type="ARBA" id="ARBA00022801"/>
    </source>
</evidence>
<gene>
    <name evidence="3" type="ORF">C3Y92_18635</name>
</gene>
<accession>A0A4P6HQS0</accession>
<dbReference type="GO" id="GO:0016791">
    <property type="term" value="F:phosphatase activity"/>
    <property type="evidence" value="ECO:0007669"/>
    <property type="project" value="TreeGrafter"/>
</dbReference>
<dbReference type="SUPFAM" id="SSF81606">
    <property type="entry name" value="PP2C-like"/>
    <property type="match status" value="1"/>
</dbReference>
<sequence length="392" mass="43889">MTEEVFIEVDAAQRNRFGEDICGDAFKTLRVQDEGRVIAVLSDGLGHGVKASILSLMTATMALKYTATDADVVRAAEVIMDALPVCQVRKISYATFTVVDIHPDGATRVVEMDNPPVILLRAGKAQHMDFEEVSSPRYNDRLIRVYDLNMQPGDRLIFTSDGITQAGLGSERMRLGWRIKGCREFVEEVVAKDPSISARNLSQKILSQALRQEPFQRAYDDMTAAVIYFRRPRRSIVLTGPPYAAHRDKEFAQMLAEFPGRKIICGGTTANIVARELGRTIRDSLQVGAVSDIPPAAEMDDVDLVTEGILTLTRVARLLEQDEAPREKNPAVQLYDILLDSDSIEFIVGARINEAHQDPNLPIDLEIRRNIIRRICKVLEEKYLKETKMSVF</sequence>
<dbReference type="InterPro" id="IPR036457">
    <property type="entry name" value="PPM-type-like_dom_sf"/>
</dbReference>
<dbReference type="PANTHER" id="PTHR43156:SF2">
    <property type="entry name" value="STAGE II SPORULATION PROTEIN E"/>
    <property type="match status" value="1"/>
</dbReference>
<dbReference type="EMBL" id="CP026538">
    <property type="protein sequence ID" value="QAZ69146.1"/>
    <property type="molecule type" value="Genomic_DNA"/>
</dbReference>
<dbReference type="AlphaFoldDB" id="A0A4P6HQS0"/>
<name>A0A4P6HQS0_9BACT</name>
<dbReference type="KEGG" id="dcb:C3Y92_18635"/>
<dbReference type="Pfam" id="PF07228">
    <property type="entry name" value="SpoIIE"/>
    <property type="match status" value="1"/>
</dbReference>
<dbReference type="RefSeq" id="WP_129355262.1">
    <property type="nucleotide sequence ID" value="NZ_CP026538.1"/>
</dbReference>
<dbReference type="SMART" id="SM00331">
    <property type="entry name" value="PP2C_SIG"/>
    <property type="match status" value="1"/>
</dbReference>
<evidence type="ECO:0000313" key="3">
    <source>
        <dbReference type="EMBL" id="QAZ69146.1"/>
    </source>
</evidence>
<keyword evidence="1" id="KW-0378">Hydrolase</keyword>
<dbReference type="InterPro" id="IPR052016">
    <property type="entry name" value="Bact_Sigma-Reg"/>
</dbReference>
<keyword evidence="4" id="KW-1185">Reference proteome</keyword>
<organism evidence="3 4">
    <name type="scientific">Solidesulfovibrio carbinolicus</name>
    <dbReference type="NCBI Taxonomy" id="296842"/>
    <lineage>
        <taxon>Bacteria</taxon>
        <taxon>Pseudomonadati</taxon>
        <taxon>Thermodesulfobacteriota</taxon>
        <taxon>Desulfovibrionia</taxon>
        <taxon>Desulfovibrionales</taxon>
        <taxon>Desulfovibrionaceae</taxon>
        <taxon>Solidesulfovibrio</taxon>
    </lineage>
</organism>
<feature type="domain" description="PPM-type phosphatase" evidence="2">
    <location>
        <begin position="6"/>
        <end position="229"/>
    </location>
</feature>
<dbReference type="InterPro" id="IPR001932">
    <property type="entry name" value="PPM-type_phosphatase-like_dom"/>
</dbReference>
<evidence type="ECO:0000259" key="2">
    <source>
        <dbReference type="SMART" id="SM00331"/>
    </source>
</evidence>
<dbReference type="Gene3D" id="3.60.40.10">
    <property type="entry name" value="PPM-type phosphatase domain"/>
    <property type="match status" value="1"/>
</dbReference>